<protein>
    <submittedName>
        <fullName evidence="1">Uncharacterized protein</fullName>
    </submittedName>
</protein>
<comment type="caution">
    <text evidence="1">The sequence shown here is derived from an EMBL/GenBank/DDBJ whole genome shotgun (WGS) entry which is preliminary data.</text>
</comment>
<organism evidence="1 2">
    <name type="scientific">Entomophthora muscae</name>
    <dbReference type="NCBI Taxonomy" id="34485"/>
    <lineage>
        <taxon>Eukaryota</taxon>
        <taxon>Fungi</taxon>
        <taxon>Fungi incertae sedis</taxon>
        <taxon>Zoopagomycota</taxon>
        <taxon>Entomophthoromycotina</taxon>
        <taxon>Entomophthoromycetes</taxon>
        <taxon>Entomophthorales</taxon>
        <taxon>Entomophthoraceae</taxon>
        <taxon>Entomophthora</taxon>
    </lineage>
</organism>
<name>A0ACC2T3G9_9FUNG</name>
<dbReference type="EMBL" id="QTSX02003658">
    <property type="protein sequence ID" value="KAJ9069102.1"/>
    <property type="molecule type" value="Genomic_DNA"/>
</dbReference>
<evidence type="ECO:0000313" key="1">
    <source>
        <dbReference type="EMBL" id="KAJ9069102.1"/>
    </source>
</evidence>
<dbReference type="Proteomes" id="UP001165960">
    <property type="component" value="Unassembled WGS sequence"/>
</dbReference>
<keyword evidence="2" id="KW-1185">Reference proteome</keyword>
<gene>
    <name evidence="1" type="ORF">DSO57_1021887</name>
</gene>
<accession>A0ACC2T3G9</accession>
<proteinExistence type="predicted"/>
<evidence type="ECO:0000313" key="2">
    <source>
        <dbReference type="Proteomes" id="UP001165960"/>
    </source>
</evidence>
<reference evidence="1" key="1">
    <citation type="submission" date="2022-04" db="EMBL/GenBank/DDBJ databases">
        <title>Genome of the entomopathogenic fungus Entomophthora muscae.</title>
        <authorList>
            <person name="Elya C."/>
            <person name="Lovett B.R."/>
            <person name="Lee E."/>
            <person name="Macias A.M."/>
            <person name="Hajek A.E."/>
            <person name="De Bivort B.L."/>
            <person name="Kasson M.T."/>
            <person name="De Fine Licht H.H."/>
            <person name="Stajich J.E."/>
        </authorList>
    </citation>
    <scope>NUCLEOTIDE SEQUENCE</scope>
    <source>
        <strain evidence="1">Berkeley</strain>
    </source>
</reference>
<sequence>MENLVYDHFGGGVEAVIANLKALRQSKFQSTDKFVEELATLINQYEDMVYGPVESYKGKQVRQTFEETHGLDFVFETLTTDYYKFVESHAPRNLDKAYELVCQYGKFKTRGKLYQAAPIFKPKPEQKAIMPSPADELSESMKQLAQGMAKMTTYLAGGKQPRSNLTCDNCTRDGHVSSTCSQKCNHCRDKNHPCPVCPKWIKKTTEKLNTSKAKLAKKSSESTGKKNKSFLVEKMAAVRSNVFQKHWLSHIVHLYNVDGKTKPNYNEVNQTKSRDDKLNVNNRNLTSGSTERQLSSEIISSNESKSRKDNQASNHLNSSVNLSNFEDQQTHTNPTTAINPDPYGIPMDEEDGLFLEINMFKETVKTDVKKTKSKQQIIPSKEQNRKVDAWKLLKETIIPTPLINLLGSSPSFHADMIQAIGLSKFKTSDDVMASISNLKTNSSSSKNEMSKPLNSVLNEGAPRVEGEVEGIPASIIVDRQSTSNIITERFLRSIGVQEYSKSSEVFIFANGKTEVCLGVERDLTVDIQGVCVTISAAIFAHDQYQLLLGQNA</sequence>
<feature type="non-terminal residue" evidence="1">
    <location>
        <position position="552"/>
    </location>
</feature>